<evidence type="ECO:0000256" key="2">
    <source>
        <dbReference type="SAM" id="Phobius"/>
    </source>
</evidence>
<organism evidence="3 4">
    <name type="scientific">Nocardia jiangsuensis</name>
    <dbReference type="NCBI Taxonomy" id="1691563"/>
    <lineage>
        <taxon>Bacteria</taxon>
        <taxon>Bacillati</taxon>
        <taxon>Actinomycetota</taxon>
        <taxon>Actinomycetes</taxon>
        <taxon>Mycobacteriales</taxon>
        <taxon>Nocardiaceae</taxon>
        <taxon>Nocardia</taxon>
    </lineage>
</organism>
<feature type="compositionally biased region" description="Basic and acidic residues" evidence="1">
    <location>
        <begin position="48"/>
        <end position="70"/>
    </location>
</feature>
<keyword evidence="2" id="KW-1133">Transmembrane helix</keyword>
<dbReference type="RefSeq" id="WP_378611810.1">
    <property type="nucleotide sequence ID" value="NZ_JBHSAX010000007.1"/>
</dbReference>
<reference evidence="4" key="1">
    <citation type="journal article" date="2019" name="Int. J. Syst. Evol. Microbiol.">
        <title>The Global Catalogue of Microorganisms (GCM) 10K type strain sequencing project: providing services to taxonomists for standard genome sequencing and annotation.</title>
        <authorList>
            <consortium name="The Broad Institute Genomics Platform"/>
            <consortium name="The Broad Institute Genome Sequencing Center for Infectious Disease"/>
            <person name="Wu L."/>
            <person name="Ma J."/>
        </authorList>
    </citation>
    <scope>NUCLEOTIDE SEQUENCE [LARGE SCALE GENOMIC DNA]</scope>
    <source>
        <strain evidence="4">CGMCC 4.7330</strain>
    </source>
</reference>
<proteinExistence type="predicted"/>
<keyword evidence="2" id="KW-0812">Transmembrane</keyword>
<evidence type="ECO:0000256" key="1">
    <source>
        <dbReference type="SAM" id="MobiDB-lite"/>
    </source>
</evidence>
<dbReference type="EMBL" id="JBHSAX010000007">
    <property type="protein sequence ID" value="MFC3962062.1"/>
    <property type="molecule type" value="Genomic_DNA"/>
</dbReference>
<keyword evidence="4" id="KW-1185">Reference proteome</keyword>
<feature type="compositionally biased region" description="Basic and acidic residues" evidence="1">
    <location>
        <begin position="1"/>
        <end position="11"/>
    </location>
</feature>
<evidence type="ECO:0000313" key="3">
    <source>
        <dbReference type="EMBL" id="MFC3962062.1"/>
    </source>
</evidence>
<feature type="compositionally biased region" description="Low complexity" evidence="1">
    <location>
        <begin position="27"/>
        <end position="44"/>
    </location>
</feature>
<accession>A0ABV8DRJ7</accession>
<protein>
    <submittedName>
        <fullName evidence="3">Uncharacterized protein</fullName>
    </submittedName>
</protein>
<sequence length="141" mass="14749">MSTALEFDRSTGDSGQPEPGRAGGCHAPAGRRGGVVVRRGAPTRGRPRRIDERRPADGRPRRGALADHRPLPRRPRGVHPLRRVEQARAGLATLAVTALVTALIVVAMLLLAQWRSAPAPEPGMSGAAAVVAVPMGSVPLA</sequence>
<comment type="caution">
    <text evidence="3">The sequence shown here is derived from an EMBL/GenBank/DDBJ whole genome shotgun (WGS) entry which is preliminary data.</text>
</comment>
<feature type="region of interest" description="Disordered" evidence="1">
    <location>
        <begin position="1"/>
        <end position="79"/>
    </location>
</feature>
<keyword evidence="2" id="KW-0472">Membrane</keyword>
<gene>
    <name evidence="3" type="ORF">ACFO0B_08680</name>
</gene>
<feature type="transmembrane region" description="Helical" evidence="2">
    <location>
        <begin position="91"/>
        <end position="114"/>
    </location>
</feature>
<name>A0ABV8DRJ7_9NOCA</name>
<dbReference type="Proteomes" id="UP001595696">
    <property type="component" value="Unassembled WGS sequence"/>
</dbReference>
<evidence type="ECO:0000313" key="4">
    <source>
        <dbReference type="Proteomes" id="UP001595696"/>
    </source>
</evidence>